<dbReference type="InterPro" id="IPR003593">
    <property type="entry name" value="AAA+_ATPase"/>
</dbReference>
<dbReference type="PROSITE" id="PS00211">
    <property type="entry name" value="ABC_TRANSPORTER_1"/>
    <property type="match status" value="1"/>
</dbReference>
<evidence type="ECO:0000313" key="5">
    <source>
        <dbReference type="EMBL" id="KAA6323382.1"/>
    </source>
</evidence>
<proteinExistence type="predicted"/>
<dbReference type="InterPro" id="IPR003439">
    <property type="entry name" value="ABC_transporter-like_ATP-bd"/>
</dbReference>
<dbReference type="AlphaFoldDB" id="A0A5J4QPC6"/>
<protein>
    <submittedName>
        <fullName evidence="5">Energy-dependent translational throttle protein EttA</fullName>
    </submittedName>
</protein>
<reference evidence="5" key="1">
    <citation type="submission" date="2019-03" db="EMBL/GenBank/DDBJ databases">
        <title>Single cell metagenomics reveals metabolic interactions within the superorganism composed of flagellate Streblomastix strix and complex community of Bacteroidetes bacteria on its surface.</title>
        <authorList>
            <person name="Treitli S.C."/>
            <person name="Kolisko M."/>
            <person name="Husnik F."/>
            <person name="Keeling P."/>
            <person name="Hampl V."/>
        </authorList>
    </citation>
    <scope>NUCLEOTIDE SEQUENCE</scope>
    <source>
        <strain evidence="5">STM</strain>
    </source>
</reference>
<sequence length="537" mass="60876">MSIVVSDIFYHYSNQRALLKHISLSVSSNRKVSIIGNNGTGKSTLLKLLAGELMPFFGAIQCSSQPYYIPQQTSIIGQSISESLDIDEKINALHAIKNGSSDYVYYDLLEDDWDVESRCRSALDFWGLADIELTSPIDSLSGGEKSKVFLAGLLIHKPDNILLDEPTNHLDQASREKLYDYIINCKATIVVVSHDITLLNLLNTTYELTEKGIKVYGGNYSFYKEQKEIEEQALAQQINSEEVSLRLARKKAQEVRERQDQRTSQGERSKQKGGVARIVINARGNLAENSSAKLKEKHSGIIGEKQQNLSELRQKQQINSELKINFENAQLHKEKLLVEAVNVNFEYVDTKLIWETTLNIEVRSGERIHITGNNGAGKTTLIKLLTGELFPTKGKIKKVDFSYIYLDQQYSKVDKNATVLELAHEYNFNNLQEHEIRLRLNRALFSKEAWDKNCQTLSGGERMRLYLCCLMISNHIPDMFILDEPSNNLDISSFSILTNTIKNYQGTVLVISHDKYFVDAIGITKSIKLKIRNEAIK</sequence>
<feature type="domain" description="ABC transporter" evidence="4">
    <location>
        <begin position="338"/>
        <end position="533"/>
    </location>
</feature>
<accession>A0A5J4QPC6</accession>
<organism evidence="5">
    <name type="scientific">termite gut metagenome</name>
    <dbReference type="NCBI Taxonomy" id="433724"/>
    <lineage>
        <taxon>unclassified sequences</taxon>
        <taxon>metagenomes</taxon>
        <taxon>organismal metagenomes</taxon>
    </lineage>
</organism>
<dbReference type="PROSITE" id="PS50893">
    <property type="entry name" value="ABC_TRANSPORTER_2"/>
    <property type="match status" value="2"/>
</dbReference>
<comment type="caution">
    <text evidence="5">The sequence shown here is derived from an EMBL/GenBank/DDBJ whole genome shotgun (WGS) entry which is preliminary data.</text>
</comment>
<dbReference type="Gene3D" id="3.40.50.300">
    <property type="entry name" value="P-loop containing nucleotide triphosphate hydrolases"/>
    <property type="match status" value="2"/>
</dbReference>
<dbReference type="SMART" id="SM00382">
    <property type="entry name" value="AAA"/>
    <property type="match status" value="2"/>
</dbReference>
<dbReference type="InterPro" id="IPR027417">
    <property type="entry name" value="P-loop_NTPase"/>
</dbReference>
<dbReference type="PANTHER" id="PTHR42855">
    <property type="entry name" value="ABC TRANSPORTER ATP-BINDING SUBUNIT"/>
    <property type="match status" value="1"/>
</dbReference>
<evidence type="ECO:0000256" key="2">
    <source>
        <dbReference type="ARBA" id="ARBA00022840"/>
    </source>
</evidence>
<evidence type="ECO:0000259" key="4">
    <source>
        <dbReference type="PROSITE" id="PS50893"/>
    </source>
</evidence>
<dbReference type="SUPFAM" id="SSF52540">
    <property type="entry name" value="P-loop containing nucleoside triphosphate hydrolases"/>
    <property type="match status" value="2"/>
</dbReference>
<keyword evidence="2" id="KW-0067">ATP-binding</keyword>
<dbReference type="CDD" id="cd03221">
    <property type="entry name" value="ABCF_EF-3"/>
    <property type="match status" value="2"/>
</dbReference>
<dbReference type="FunFam" id="3.40.50.300:FF:000011">
    <property type="entry name" value="Putative ABC transporter ATP-binding component"/>
    <property type="match status" value="1"/>
</dbReference>
<evidence type="ECO:0000256" key="1">
    <source>
        <dbReference type="ARBA" id="ARBA00022741"/>
    </source>
</evidence>
<dbReference type="InterPro" id="IPR051309">
    <property type="entry name" value="ABCF_ATPase"/>
</dbReference>
<dbReference type="InterPro" id="IPR017871">
    <property type="entry name" value="ABC_transporter-like_CS"/>
</dbReference>
<feature type="domain" description="ABC transporter" evidence="4">
    <location>
        <begin position="3"/>
        <end position="235"/>
    </location>
</feature>
<dbReference type="EMBL" id="SNRY01002820">
    <property type="protein sequence ID" value="KAA6323382.1"/>
    <property type="molecule type" value="Genomic_DNA"/>
</dbReference>
<keyword evidence="1" id="KW-0547">Nucleotide-binding</keyword>
<dbReference type="GO" id="GO:0016887">
    <property type="term" value="F:ATP hydrolysis activity"/>
    <property type="evidence" value="ECO:0007669"/>
    <property type="project" value="InterPro"/>
</dbReference>
<gene>
    <name evidence="5" type="ORF">EZS27_027175</name>
</gene>
<feature type="region of interest" description="Disordered" evidence="3">
    <location>
        <begin position="254"/>
        <end position="273"/>
    </location>
</feature>
<feature type="compositionally biased region" description="Basic and acidic residues" evidence="3">
    <location>
        <begin position="254"/>
        <end position="270"/>
    </location>
</feature>
<dbReference type="GO" id="GO:0005524">
    <property type="term" value="F:ATP binding"/>
    <property type="evidence" value="ECO:0007669"/>
    <property type="project" value="UniProtKB-KW"/>
</dbReference>
<dbReference type="PANTHER" id="PTHR42855:SF2">
    <property type="entry name" value="DRUG RESISTANCE ABC TRANSPORTER,ATP-BINDING PROTEIN"/>
    <property type="match status" value="1"/>
</dbReference>
<name>A0A5J4QPC6_9ZZZZ</name>
<evidence type="ECO:0000256" key="3">
    <source>
        <dbReference type="SAM" id="MobiDB-lite"/>
    </source>
</evidence>
<dbReference type="Pfam" id="PF00005">
    <property type="entry name" value="ABC_tran"/>
    <property type="match status" value="2"/>
</dbReference>